<keyword evidence="2" id="KW-1185">Reference proteome</keyword>
<reference evidence="1 2" key="1">
    <citation type="submission" date="2018-05" db="EMBL/GenBank/DDBJ databases">
        <title>genome sequencing of Nitrosopumilus sp. NM25.</title>
        <authorList>
            <person name="Mori K."/>
            <person name="Nakagawa T."/>
        </authorList>
    </citation>
    <scope>NUCLEOTIDE SEQUENCE [LARGE SCALE GENOMIC DNA]</scope>
    <source>
        <strain evidence="1 2">NM25</strain>
    </source>
</reference>
<name>A0A2S2KUP5_9ARCH</name>
<organism evidence="1 2">
    <name type="scientific">Nitrosopumilus zosterae</name>
    <dbReference type="NCBI Taxonomy" id="718286"/>
    <lineage>
        <taxon>Archaea</taxon>
        <taxon>Nitrososphaerota</taxon>
        <taxon>Nitrososphaeria</taxon>
        <taxon>Nitrosopumilales</taxon>
        <taxon>Nitrosopumilaceae</taxon>
        <taxon>Nitrosopumilus</taxon>
    </lineage>
</organism>
<accession>A0A2S2KUP5</accession>
<evidence type="ECO:0008006" key="3">
    <source>
        <dbReference type="Google" id="ProtNLM"/>
    </source>
</evidence>
<dbReference type="InterPro" id="IPR007833">
    <property type="entry name" value="Capsule_polysaccharide_synth"/>
</dbReference>
<dbReference type="AlphaFoldDB" id="A0A2S2KUP5"/>
<evidence type="ECO:0000313" key="1">
    <source>
        <dbReference type="EMBL" id="GBH35168.1"/>
    </source>
</evidence>
<dbReference type="Pfam" id="PF05159">
    <property type="entry name" value="Capsule_synth"/>
    <property type="match status" value="1"/>
</dbReference>
<sequence>MKMKLLFWINVFMLHFGLSYYLKQKLDAEFTAIIDTPNKPKQMFLNQKIVDFRKTWYFHDHIKKTTVNPDLEYLSSFEKKYHIDLWKLALNERHFYRFNNFYKFTTNEILKFLEQECKLFEQILDEVKPDYFLTYDPPFHHQKLLMDLCKAKGIKVLCIFISRYKDKSIIAESGSTFDLPRNLDMIELNESEKNGLDEIMNESSYNALTKKWTNERNVSTSNKLKALTDYVLFSDSKNTQSNFTYYGRNKLKVIQDTISFYIKREWRSRYLEKNLKKVVDLDIPFVYYPLNIDAELTILHYAPFFTNQIEIIRHIAKSLPVDHMLYVKEHIHAVFRGWRETSQYKELIEIPNVVVIHPSYSSNELVKNSKLVITIRGTATIDAAYQNKPSIIFGDMAHDMLPSVYKIENLRDLPELIKTALRTPINSVYINKYLKLMKERTFDFNWWDYENKRNNQFYSGNILSDVEYQENDVKEFFDNNKEIFETLANAHLSKIE</sequence>
<protein>
    <recommendedName>
        <fullName evidence="3">Capsule polysaccharide biosynthesis protein</fullName>
    </recommendedName>
</protein>
<dbReference type="EMBL" id="BGKI01000012">
    <property type="protein sequence ID" value="GBH35168.1"/>
    <property type="molecule type" value="Genomic_DNA"/>
</dbReference>
<dbReference type="Proteomes" id="UP000245829">
    <property type="component" value="Unassembled WGS sequence"/>
</dbReference>
<comment type="caution">
    <text evidence="1">The sequence shown here is derived from an EMBL/GenBank/DDBJ whole genome shotgun (WGS) entry which is preliminary data.</text>
</comment>
<gene>
    <name evidence="1" type="ORF">NZNM25_19590</name>
</gene>
<proteinExistence type="predicted"/>
<dbReference type="GO" id="GO:0015774">
    <property type="term" value="P:polysaccharide transport"/>
    <property type="evidence" value="ECO:0007669"/>
    <property type="project" value="InterPro"/>
</dbReference>
<evidence type="ECO:0000313" key="2">
    <source>
        <dbReference type="Proteomes" id="UP000245829"/>
    </source>
</evidence>
<dbReference type="GO" id="GO:0000271">
    <property type="term" value="P:polysaccharide biosynthetic process"/>
    <property type="evidence" value="ECO:0007669"/>
    <property type="project" value="InterPro"/>
</dbReference>